<organism evidence="1 2">
    <name type="scientific">Nakamurella alba</name>
    <dbReference type="NCBI Taxonomy" id="2665158"/>
    <lineage>
        <taxon>Bacteria</taxon>
        <taxon>Bacillati</taxon>
        <taxon>Actinomycetota</taxon>
        <taxon>Actinomycetes</taxon>
        <taxon>Nakamurellales</taxon>
        <taxon>Nakamurellaceae</taxon>
        <taxon>Nakamurella</taxon>
    </lineage>
</organism>
<name>A0A7K1FIG9_9ACTN</name>
<dbReference type="RefSeq" id="WP_154767667.1">
    <property type="nucleotide sequence ID" value="NZ_WLYK01000001.1"/>
</dbReference>
<comment type="caution">
    <text evidence="1">The sequence shown here is derived from an EMBL/GenBank/DDBJ whole genome shotgun (WGS) entry which is preliminary data.</text>
</comment>
<keyword evidence="2" id="KW-1185">Reference proteome</keyword>
<dbReference type="AlphaFoldDB" id="A0A7K1FIG9"/>
<dbReference type="EMBL" id="WLYK01000001">
    <property type="protein sequence ID" value="MTD13925.1"/>
    <property type="molecule type" value="Genomic_DNA"/>
</dbReference>
<sequence>MERDLQTVHRFAKALLSQHGLHGWSVFWAHSIESTDLGGVTLAHIDRIVFSATHMAMMTPAERRGAVRHEVAHAIAGVAAEHSDGWKEVVVGLGGSAEDSKLVNPLLYPWFGLCPDDHGFVSVRPPGPNGFLCEDESHDAPVPLKVWRRNPKSRAFDPGVARITDSYPEPKSIPTFEVGARVKVIPFGSVKYDNVSLTITGITERDYLARHDQTDETIVIHFDGVTNAEDPA</sequence>
<accession>A0A7K1FIG9</accession>
<reference evidence="1 2" key="1">
    <citation type="submission" date="2019-11" db="EMBL/GenBank/DDBJ databases">
        <authorList>
            <person name="Jiang L.-Q."/>
        </authorList>
    </citation>
    <scope>NUCLEOTIDE SEQUENCE [LARGE SCALE GENOMIC DNA]</scope>
    <source>
        <strain evidence="1 2">YIM 132087</strain>
    </source>
</reference>
<gene>
    <name evidence="1" type="ORF">GIS00_08210</name>
</gene>
<evidence type="ECO:0008006" key="3">
    <source>
        <dbReference type="Google" id="ProtNLM"/>
    </source>
</evidence>
<dbReference type="Proteomes" id="UP000460221">
    <property type="component" value="Unassembled WGS sequence"/>
</dbReference>
<evidence type="ECO:0000313" key="1">
    <source>
        <dbReference type="EMBL" id="MTD13925.1"/>
    </source>
</evidence>
<evidence type="ECO:0000313" key="2">
    <source>
        <dbReference type="Proteomes" id="UP000460221"/>
    </source>
</evidence>
<proteinExistence type="predicted"/>
<protein>
    <recommendedName>
        <fullName evidence="3">SprT domain-containing protein</fullName>
    </recommendedName>
</protein>